<sequence>MKKYIIILCLIIATISCSKEDVERFSSQRQLFFPNENGQDTVNISFSHYPGQNTVKVPFVLSLIGPTPSEDLEYKVSVVDSLTTAITGDYELPTSPIFRKERTSDTLWITLHKEKLEEKSYLLKIQIEGNSNFIAGYHDKQQAQLRYNNIISCPLWWDEVIETEYLGIYSKEKYDAFILVTGEVSLENKEPWEKRELCLQLKKAIEASLADDDPNNDIKEANGSPMIIPCY</sequence>
<organism evidence="1 2">
    <name type="scientific">Butyricimonas faecihominis</name>
    <dbReference type="NCBI Taxonomy" id="1472416"/>
    <lineage>
        <taxon>Bacteria</taxon>
        <taxon>Pseudomonadati</taxon>
        <taxon>Bacteroidota</taxon>
        <taxon>Bacteroidia</taxon>
        <taxon>Bacteroidales</taxon>
        <taxon>Odoribacteraceae</taxon>
        <taxon>Butyricimonas</taxon>
    </lineage>
</organism>
<name>A0A7W6MYX7_9BACT</name>
<keyword evidence="2" id="KW-1185">Reference proteome</keyword>
<dbReference type="EMBL" id="JACIES010000005">
    <property type="protein sequence ID" value="MBB4026376.1"/>
    <property type="molecule type" value="Genomic_DNA"/>
</dbReference>
<dbReference type="GeneID" id="93101985"/>
<dbReference type="AlphaFoldDB" id="A0A7W6MYX7"/>
<proteinExistence type="predicted"/>
<dbReference type="OrthoDB" id="1093828at2"/>
<dbReference type="PROSITE" id="PS51257">
    <property type="entry name" value="PROKAR_LIPOPROTEIN"/>
    <property type="match status" value="1"/>
</dbReference>
<comment type="caution">
    <text evidence="1">The sequence shown here is derived from an EMBL/GenBank/DDBJ whole genome shotgun (WGS) entry which is preliminary data.</text>
</comment>
<evidence type="ECO:0008006" key="3">
    <source>
        <dbReference type="Google" id="ProtNLM"/>
    </source>
</evidence>
<dbReference type="RefSeq" id="WP_124316671.1">
    <property type="nucleotide sequence ID" value="NZ_AP028155.1"/>
</dbReference>
<dbReference type="InterPro" id="IPR032299">
    <property type="entry name" value="DUF4843"/>
</dbReference>
<accession>A0A7W6MYX7</accession>
<reference evidence="1 2" key="1">
    <citation type="submission" date="2020-08" db="EMBL/GenBank/DDBJ databases">
        <title>Genomic Encyclopedia of Type Strains, Phase IV (KMG-IV): sequencing the most valuable type-strain genomes for metagenomic binning, comparative biology and taxonomic classification.</title>
        <authorList>
            <person name="Goeker M."/>
        </authorList>
    </citation>
    <scope>NUCLEOTIDE SEQUENCE [LARGE SCALE GENOMIC DNA]</scope>
    <source>
        <strain evidence="1 2">DSM 105721</strain>
    </source>
</reference>
<protein>
    <recommendedName>
        <fullName evidence="3">DUF4843 domain-containing protein</fullName>
    </recommendedName>
</protein>
<evidence type="ECO:0000313" key="1">
    <source>
        <dbReference type="EMBL" id="MBB4026376.1"/>
    </source>
</evidence>
<evidence type="ECO:0000313" key="2">
    <source>
        <dbReference type="Proteomes" id="UP000546007"/>
    </source>
</evidence>
<gene>
    <name evidence="1" type="ORF">GGR14_002170</name>
</gene>
<dbReference type="Proteomes" id="UP000546007">
    <property type="component" value="Unassembled WGS sequence"/>
</dbReference>
<dbReference type="Pfam" id="PF16132">
    <property type="entry name" value="DUF4843"/>
    <property type="match status" value="1"/>
</dbReference>